<evidence type="ECO:0000313" key="3">
    <source>
        <dbReference type="Proteomes" id="UP001595632"/>
    </source>
</evidence>
<protein>
    <submittedName>
        <fullName evidence="2">TAXI family TRAP transporter solute-binding subunit</fullName>
    </submittedName>
</protein>
<name>A0ABV7GNU4_9RHOB</name>
<keyword evidence="3" id="KW-1185">Reference proteome</keyword>
<gene>
    <name evidence="2" type="ORF">ACFOGP_00540</name>
</gene>
<evidence type="ECO:0000313" key="2">
    <source>
        <dbReference type="EMBL" id="MFC3141176.1"/>
    </source>
</evidence>
<sequence length="329" mass="34418">MKGLKATAAALALLTAISAAPANAELRSITIGTNPAGSTFFLIGGGLAKMFQEKLGVRTTAQPQGGSSIYLPFINNGEMTLGLSSSMDAGLAYTGEGFPAENANLRSIGRIWVLPYAFIASGDSGITRMEDLKGKRVMGNMPTNVALTLLNKAMLETAGLKPQDVVFANSGGLLDGINAVVEGRADAAPVAVTMPDLIEANSSASGGIVVIANGALAGEGFYEQLVPGTRVGITKPTSTRPFVKQDTGIVNYDTLLVTSASLSDEDAYTLTKALYDNWEQLTKDYPPLRSVAQSELAPADSTVPYHPGAIRFFKEVGLWSSAHEAAQTR</sequence>
<feature type="signal peptide" evidence="1">
    <location>
        <begin position="1"/>
        <end position="24"/>
    </location>
</feature>
<proteinExistence type="predicted"/>
<dbReference type="Gene3D" id="3.40.190.10">
    <property type="entry name" value="Periplasmic binding protein-like II"/>
    <property type="match status" value="2"/>
</dbReference>
<evidence type="ECO:0000256" key="1">
    <source>
        <dbReference type="SAM" id="SignalP"/>
    </source>
</evidence>
<dbReference type="NCBIfam" id="TIGR02122">
    <property type="entry name" value="TRAP_TAXI"/>
    <property type="match status" value="1"/>
</dbReference>
<feature type="chain" id="PRO_5047341851" evidence="1">
    <location>
        <begin position="25"/>
        <end position="329"/>
    </location>
</feature>
<dbReference type="Pfam" id="PF16868">
    <property type="entry name" value="NMT1_3"/>
    <property type="match status" value="1"/>
</dbReference>
<dbReference type="PANTHER" id="PTHR42941:SF1">
    <property type="entry name" value="SLL1037 PROTEIN"/>
    <property type="match status" value="1"/>
</dbReference>
<organism evidence="2 3">
    <name type="scientific">Psychromarinibacter halotolerans</name>
    <dbReference type="NCBI Taxonomy" id="1775175"/>
    <lineage>
        <taxon>Bacteria</taxon>
        <taxon>Pseudomonadati</taxon>
        <taxon>Pseudomonadota</taxon>
        <taxon>Alphaproteobacteria</taxon>
        <taxon>Rhodobacterales</taxon>
        <taxon>Paracoccaceae</taxon>
        <taxon>Psychromarinibacter</taxon>
    </lineage>
</organism>
<keyword evidence="1" id="KW-0732">Signal</keyword>
<dbReference type="InterPro" id="IPR011852">
    <property type="entry name" value="TRAP_TAXI"/>
</dbReference>
<accession>A0ABV7GNU4</accession>
<dbReference type="PANTHER" id="PTHR42941">
    <property type="entry name" value="SLL1037 PROTEIN"/>
    <property type="match status" value="1"/>
</dbReference>
<comment type="caution">
    <text evidence="2">The sequence shown here is derived from an EMBL/GenBank/DDBJ whole genome shotgun (WGS) entry which is preliminary data.</text>
</comment>
<dbReference type="SUPFAM" id="SSF53850">
    <property type="entry name" value="Periplasmic binding protein-like II"/>
    <property type="match status" value="1"/>
</dbReference>
<reference evidence="3" key="1">
    <citation type="journal article" date="2019" name="Int. J. Syst. Evol. Microbiol.">
        <title>The Global Catalogue of Microorganisms (GCM) 10K type strain sequencing project: providing services to taxonomists for standard genome sequencing and annotation.</title>
        <authorList>
            <consortium name="The Broad Institute Genomics Platform"/>
            <consortium name="The Broad Institute Genome Sequencing Center for Infectious Disease"/>
            <person name="Wu L."/>
            <person name="Ma J."/>
        </authorList>
    </citation>
    <scope>NUCLEOTIDE SEQUENCE [LARGE SCALE GENOMIC DNA]</scope>
    <source>
        <strain evidence="3">KCTC 52366</strain>
    </source>
</reference>
<dbReference type="RefSeq" id="WP_275635202.1">
    <property type="nucleotide sequence ID" value="NZ_JARGYD010000023.1"/>
</dbReference>
<dbReference type="EMBL" id="JBHRTB010000003">
    <property type="protein sequence ID" value="MFC3141176.1"/>
    <property type="molecule type" value="Genomic_DNA"/>
</dbReference>
<dbReference type="Proteomes" id="UP001595632">
    <property type="component" value="Unassembled WGS sequence"/>
</dbReference>